<dbReference type="Gene3D" id="1.10.10.10">
    <property type="entry name" value="Winged helix-like DNA-binding domain superfamily/Winged helix DNA-binding domain"/>
    <property type="match status" value="1"/>
</dbReference>
<dbReference type="Proteomes" id="UP000053688">
    <property type="component" value="Unassembled WGS sequence"/>
</dbReference>
<dbReference type="InterPro" id="IPR004143">
    <property type="entry name" value="BPL_LPL_catalytic"/>
</dbReference>
<dbReference type="AlphaFoldDB" id="S3DHC2"/>
<dbReference type="PROSITE" id="PS51733">
    <property type="entry name" value="BPL_LPL_CATALYTIC"/>
    <property type="match status" value="1"/>
</dbReference>
<dbReference type="GO" id="GO:0005524">
    <property type="term" value="F:ATP binding"/>
    <property type="evidence" value="ECO:0007669"/>
    <property type="project" value="UniProtKB-KW"/>
</dbReference>
<organism evidence="8 9">
    <name type="scientific">Candidatus Photodesmus katoptron Akat1</name>
    <dbReference type="NCBI Taxonomy" id="1236703"/>
    <lineage>
        <taxon>Bacteria</taxon>
        <taxon>Pseudomonadati</taxon>
        <taxon>Pseudomonadota</taxon>
        <taxon>Gammaproteobacteria</taxon>
        <taxon>Vibrionales</taxon>
        <taxon>Vibrionaceae</taxon>
        <taxon>Candidatus Photodesmus</taxon>
    </lineage>
</organism>
<evidence type="ECO:0000313" key="9">
    <source>
        <dbReference type="Proteomes" id="UP000053688"/>
    </source>
</evidence>
<evidence type="ECO:0000256" key="1">
    <source>
        <dbReference type="ARBA" id="ARBA00022598"/>
    </source>
</evidence>
<dbReference type="PATRIC" id="fig|1236703.3.peg.276"/>
<keyword evidence="2" id="KW-0547">Nucleotide-binding</keyword>
<dbReference type="PANTHER" id="PTHR12835:SF5">
    <property type="entry name" value="BIOTIN--PROTEIN LIGASE"/>
    <property type="match status" value="1"/>
</dbReference>
<dbReference type="InterPro" id="IPR003142">
    <property type="entry name" value="BPL_C"/>
</dbReference>
<dbReference type="EMBL" id="AMSD01000001">
    <property type="protein sequence ID" value="EPE37822.1"/>
    <property type="molecule type" value="Genomic_DNA"/>
</dbReference>
<dbReference type="NCBIfam" id="TIGR00121">
    <property type="entry name" value="birA_ligase"/>
    <property type="match status" value="1"/>
</dbReference>
<evidence type="ECO:0000259" key="7">
    <source>
        <dbReference type="PROSITE" id="PS51733"/>
    </source>
</evidence>
<dbReference type="Gene3D" id="2.30.30.100">
    <property type="match status" value="1"/>
</dbReference>
<keyword evidence="1" id="KW-0436">Ligase</keyword>
<dbReference type="Pfam" id="PF03099">
    <property type="entry name" value="BPL_LplA_LipB"/>
    <property type="match status" value="1"/>
</dbReference>
<dbReference type="EC" id="6.3.4.15" evidence="5"/>
<evidence type="ECO:0000256" key="3">
    <source>
        <dbReference type="ARBA" id="ARBA00022840"/>
    </source>
</evidence>
<dbReference type="SUPFAM" id="SSF55681">
    <property type="entry name" value="Class II aaRS and biotin synthetases"/>
    <property type="match status" value="1"/>
</dbReference>
<evidence type="ECO:0000256" key="2">
    <source>
        <dbReference type="ARBA" id="ARBA00022741"/>
    </source>
</evidence>
<dbReference type="InterPro" id="IPR008988">
    <property type="entry name" value="Transcriptional_repressor_C"/>
</dbReference>
<proteinExistence type="predicted"/>
<dbReference type="SUPFAM" id="SSF50037">
    <property type="entry name" value="C-terminal domain of transcriptional repressors"/>
    <property type="match status" value="1"/>
</dbReference>
<evidence type="ECO:0000313" key="8">
    <source>
        <dbReference type="EMBL" id="EPE37822.1"/>
    </source>
</evidence>
<gene>
    <name evidence="8" type="ORF">O1U_0284</name>
</gene>
<keyword evidence="3" id="KW-0067">ATP-binding</keyword>
<dbReference type="GO" id="GO:0005737">
    <property type="term" value="C:cytoplasm"/>
    <property type="evidence" value="ECO:0007669"/>
    <property type="project" value="TreeGrafter"/>
</dbReference>
<dbReference type="InterPro" id="IPR036388">
    <property type="entry name" value="WH-like_DNA-bd_sf"/>
</dbReference>
<dbReference type="RefSeq" id="WP_016503620.1">
    <property type="nucleotide sequence ID" value="NZ_AMSD01000001.1"/>
</dbReference>
<evidence type="ECO:0000256" key="6">
    <source>
        <dbReference type="ARBA" id="ARBA00047846"/>
    </source>
</evidence>
<name>S3DHC2_9GAMM</name>
<protein>
    <recommendedName>
        <fullName evidence="5">biotin--[biotin carboxyl-carrier protein] ligase</fullName>
        <ecNumber evidence="5">6.3.4.15</ecNumber>
    </recommendedName>
</protein>
<dbReference type="Pfam" id="PF02237">
    <property type="entry name" value="BPL_C"/>
    <property type="match status" value="1"/>
</dbReference>
<feature type="domain" description="BPL/LPL catalytic" evidence="7">
    <location>
        <begin position="44"/>
        <end position="228"/>
    </location>
</feature>
<dbReference type="Gene3D" id="3.30.930.10">
    <property type="entry name" value="Bira Bifunctional Protein, Domain 2"/>
    <property type="match status" value="1"/>
</dbReference>
<dbReference type="InterPro" id="IPR004408">
    <property type="entry name" value="Biotin_CoA_COase_ligase"/>
</dbReference>
<keyword evidence="9" id="KW-1185">Reference proteome</keyword>
<reference evidence="8 9" key="1">
    <citation type="journal article" date="2014" name="Environ. Microbiol.">
        <title>Genomic signatures of obligate host dependence in the luminous bacterial symbiont of a vertebrate.</title>
        <authorList>
            <person name="Hendry T.A."/>
            <person name="de Wet J.R."/>
            <person name="Dunlap P.V."/>
        </authorList>
    </citation>
    <scope>NUCLEOTIDE SEQUENCE [LARGE SCALE GENOMIC DNA]</scope>
    <source>
        <strain evidence="8 9">Akat1</strain>
    </source>
</reference>
<dbReference type="eggNOG" id="COG0340">
    <property type="taxonomic scope" value="Bacteria"/>
</dbReference>
<evidence type="ECO:0000256" key="4">
    <source>
        <dbReference type="ARBA" id="ARBA00023267"/>
    </source>
</evidence>
<comment type="caution">
    <text evidence="8">The sequence shown here is derived from an EMBL/GenBank/DDBJ whole genome shotgun (WGS) entry which is preliminary data.</text>
</comment>
<evidence type="ECO:0000256" key="5">
    <source>
        <dbReference type="ARBA" id="ARBA00024227"/>
    </source>
</evidence>
<keyword evidence="4" id="KW-0092">Biotin</keyword>
<dbReference type="CDD" id="cd16442">
    <property type="entry name" value="BPL"/>
    <property type="match status" value="1"/>
</dbReference>
<accession>S3DHC2</accession>
<sequence length="293" mass="33036">MRALSIRFDISPTEIQKHIEGIREWGINISYLKEKGYQLPETIDFLNARLIRSKIGNSLKLIPIIDSTNQYLLDSSSIKSGTVCISEHQTKGRGRRGRKWVSPFGKNLYFSMYWKLNSGIDSAVGLSIVIAVIIVEVLSTFGIKGVKLKWPNDLCYKDRKLAGILIESVNKESLVIGIGLNLLMKSTKEGISSPWTSLIEVADRSSLDRNELAIALINALYSELKYYELHGVRKFIKRWNQLDNYFGKKVILLIGENKIEGIEHGINEKGALLIKTSKGLENYISGEISLRGY</sequence>
<comment type="catalytic activity">
    <reaction evidence="6">
        <text>biotin + L-lysyl-[protein] + ATP = N(6)-biotinyl-L-lysyl-[protein] + AMP + diphosphate + H(+)</text>
        <dbReference type="Rhea" id="RHEA:11756"/>
        <dbReference type="Rhea" id="RHEA-COMP:9752"/>
        <dbReference type="Rhea" id="RHEA-COMP:10505"/>
        <dbReference type="ChEBI" id="CHEBI:15378"/>
        <dbReference type="ChEBI" id="CHEBI:29969"/>
        <dbReference type="ChEBI" id="CHEBI:30616"/>
        <dbReference type="ChEBI" id="CHEBI:33019"/>
        <dbReference type="ChEBI" id="CHEBI:57586"/>
        <dbReference type="ChEBI" id="CHEBI:83144"/>
        <dbReference type="ChEBI" id="CHEBI:456215"/>
        <dbReference type="EC" id="6.3.4.15"/>
    </reaction>
</comment>
<dbReference type="PANTHER" id="PTHR12835">
    <property type="entry name" value="BIOTIN PROTEIN LIGASE"/>
    <property type="match status" value="1"/>
</dbReference>
<dbReference type="GO" id="GO:0004077">
    <property type="term" value="F:biotin--[biotin carboxyl-carrier protein] ligase activity"/>
    <property type="evidence" value="ECO:0007669"/>
    <property type="project" value="UniProtKB-EC"/>
</dbReference>
<dbReference type="STRING" id="28176.CF66_2125"/>
<dbReference type="NCBIfam" id="NF008847">
    <property type="entry name" value="PRK11886.1-2"/>
    <property type="match status" value="1"/>
</dbReference>
<dbReference type="InterPro" id="IPR045864">
    <property type="entry name" value="aa-tRNA-synth_II/BPL/LPL"/>
</dbReference>